<evidence type="ECO:0000256" key="4">
    <source>
        <dbReference type="ARBA" id="ARBA00023125"/>
    </source>
</evidence>
<accession>A0A1H6W5H3</accession>
<dbReference type="InterPro" id="IPR051446">
    <property type="entry name" value="HTH_trans_reg/aminotransferase"/>
</dbReference>
<dbReference type="Pfam" id="PF00392">
    <property type="entry name" value="GntR"/>
    <property type="match status" value="1"/>
</dbReference>
<comment type="similarity">
    <text evidence="1">In the C-terminal section; belongs to the class-I pyridoxal-phosphate-dependent aminotransferase family.</text>
</comment>
<dbReference type="GO" id="GO:0003677">
    <property type="term" value="F:DNA binding"/>
    <property type="evidence" value="ECO:0007669"/>
    <property type="project" value="UniProtKB-KW"/>
</dbReference>
<evidence type="ECO:0000259" key="6">
    <source>
        <dbReference type="PROSITE" id="PS50949"/>
    </source>
</evidence>
<evidence type="ECO:0000313" key="8">
    <source>
        <dbReference type="Proteomes" id="UP000183315"/>
    </source>
</evidence>
<dbReference type="GO" id="GO:0008483">
    <property type="term" value="F:transaminase activity"/>
    <property type="evidence" value="ECO:0007669"/>
    <property type="project" value="UniProtKB-KW"/>
</dbReference>
<dbReference type="SMART" id="SM00345">
    <property type="entry name" value="HTH_GNTR"/>
    <property type="match status" value="1"/>
</dbReference>
<dbReference type="Pfam" id="PF00155">
    <property type="entry name" value="Aminotran_1_2"/>
    <property type="match status" value="1"/>
</dbReference>
<keyword evidence="8" id="KW-1185">Reference proteome</keyword>
<reference evidence="8" key="1">
    <citation type="submission" date="2016-10" db="EMBL/GenBank/DDBJ databases">
        <authorList>
            <person name="Varghese N."/>
        </authorList>
    </citation>
    <scope>NUCLEOTIDE SEQUENCE [LARGE SCALE GENOMIC DNA]</scope>
    <source>
        <strain evidence="8">DSM 24868</strain>
    </source>
</reference>
<dbReference type="PANTHER" id="PTHR46577">
    <property type="entry name" value="HTH-TYPE TRANSCRIPTIONAL REGULATORY PROTEIN GABR"/>
    <property type="match status" value="1"/>
</dbReference>
<name>A0A1H6W5H3_9MICO</name>
<dbReference type="InterPro" id="IPR015424">
    <property type="entry name" value="PyrdxlP-dep_Trfase"/>
</dbReference>
<dbReference type="GO" id="GO:0030170">
    <property type="term" value="F:pyridoxal phosphate binding"/>
    <property type="evidence" value="ECO:0007669"/>
    <property type="project" value="InterPro"/>
</dbReference>
<gene>
    <name evidence="7" type="ORF">SAMN05421637_0857</name>
</gene>
<evidence type="ECO:0000313" key="7">
    <source>
        <dbReference type="EMBL" id="SEJ12229.1"/>
    </source>
</evidence>
<dbReference type="InterPro" id="IPR036390">
    <property type="entry name" value="WH_DNA-bd_sf"/>
</dbReference>
<dbReference type="CDD" id="cd07377">
    <property type="entry name" value="WHTH_GntR"/>
    <property type="match status" value="1"/>
</dbReference>
<evidence type="ECO:0000256" key="2">
    <source>
        <dbReference type="ARBA" id="ARBA00022898"/>
    </source>
</evidence>
<evidence type="ECO:0000256" key="1">
    <source>
        <dbReference type="ARBA" id="ARBA00005384"/>
    </source>
</evidence>
<sequence length="465" mass="48853">MELIERLAGQIEEPSPQGIASALSMLIRTGEVAPRTRLPTVRDVAKRLEVSPGTVSAAWHGLVDAGLIEARGRAGSYVLEPPTPWLTPRSGHLAEVAAATPPGVERLELALGIPDPLLLPDITAALERVAPARAAVASYLQPPLLPELEAPLRALWPAPVQALTVIDGVMDGIERALRSVARFGDRIIVETPTFPMLLDLLDHLHLMAVPARMDAHGMVPASLEAALASRPAAVILQPRAQNPTGVSMTAARADELAAVLGRHRYGRDAVIIEDDHTGLVSAAQPVSLGAWLPQRTLRVAGFSKSHGPDLRIAALGGPASAIERIVGYRVLGPGWTSRLLQAILHDLLTSRASVHAVDRARHAYFIRQRELAACLTGAGVDVPLADGLNAWVPVADEHAARITLAAHGINVSRGSTFVVPAAVDADTRGPHTGDHIRVSVGGLRESIPTVAAAIAAAASGRETSG</sequence>
<keyword evidence="4 7" id="KW-0238">DNA-binding</keyword>
<dbReference type="EMBL" id="FNZI01000002">
    <property type="protein sequence ID" value="SEJ12229.1"/>
    <property type="molecule type" value="Genomic_DNA"/>
</dbReference>
<dbReference type="SUPFAM" id="SSF53383">
    <property type="entry name" value="PLP-dependent transferases"/>
    <property type="match status" value="1"/>
</dbReference>
<dbReference type="InterPro" id="IPR000524">
    <property type="entry name" value="Tscrpt_reg_HTH_GntR"/>
</dbReference>
<dbReference type="Gene3D" id="3.40.640.10">
    <property type="entry name" value="Type I PLP-dependent aspartate aminotransferase-like (Major domain)"/>
    <property type="match status" value="1"/>
</dbReference>
<dbReference type="AlphaFoldDB" id="A0A1H6W5H3"/>
<dbReference type="SUPFAM" id="SSF46785">
    <property type="entry name" value="Winged helix' DNA-binding domain"/>
    <property type="match status" value="1"/>
</dbReference>
<dbReference type="eggNOG" id="COG1167">
    <property type="taxonomic scope" value="Bacteria"/>
</dbReference>
<evidence type="ECO:0000256" key="3">
    <source>
        <dbReference type="ARBA" id="ARBA00023015"/>
    </source>
</evidence>
<protein>
    <submittedName>
        <fullName evidence="7">DNA-binding transcriptional regulator, MocR family, contains an aminotransferase domain</fullName>
    </submittedName>
</protein>
<dbReference type="STRING" id="1043493.SAMN05421637_0857"/>
<keyword evidence="2" id="KW-0663">Pyridoxal phosphate</keyword>
<keyword evidence="5" id="KW-0804">Transcription</keyword>
<dbReference type="PANTHER" id="PTHR46577:SF2">
    <property type="entry name" value="TRANSCRIPTIONAL REGULATORY PROTEIN"/>
    <property type="match status" value="1"/>
</dbReference>
<dbReference type="InterPro" id="IPR036388">
    <property type="entry name" value="WH-like_DNA-bd_sf"/>
</dbReference>
<dbReference type="Proteomes" id="UP000183315">
    <property type="component" value="Unassembled WGS sequence"/>
</dbReference>
<organism evidence="7 8">
    <name type="scientific">Demequina mangrovi</name>
    <dbReference type="NCBI Taxonomy" id="1043493"/>
    <lineage>
        <taxon>Bacteria</taxon>
        <taxon>Bacillati</taxon>
        <taxon>Actinomycetota</taxon>
        <taxon>Actinomycetes</taxon>
        <taxon>Micrococcales</taxon>
        <taxon>Demequinaceae</taxon>
        <taxon>Demequina</taxon>
    </lineage>
</organism>
<dbReference type="CDD" id="cd00609">
    <property type="entry name" value="AAT_like"/>
    <property type="match status" value="1"/>
</dbReference>
<feature type="domain" description="HTH gntR-type" evidence="6">
    <location>
        <begin position="13"/>
        <end position="81"/>
    </location>
</feature>
<dbReference type="InterPro" id="IPR015421">
    <property type="entry name" value="PyrdxlP-dep_Trfase_major"/>
</dbReference>
<dbReference type="Gene3D" id="1.10.10.10">
    <property type="entry name" value="Winged helix-like DNA-binding domain superfamily/Winged helix DNA-binding domain"/>
    <property type="match status" value="1"/>
</dbReference>
<dbReference type="InterPro" id="IPR004839">
    <property type="entry name" value="Aminotransferase_I/II_large"/>
</dbReference>
<dbReference type="GO" id="GO:0003700">
    <property type="term" value="F:DNA-binding transcription factor activity"/>
    <property type="evidence" value="ECO:0007669"/>
    <property type="project" value="InterPro"/>
</dbReference>
<evidence type="ECO:0000256" key="5">
    <source>
        <dbReference type="ARBA" id="ARBA00023163"/>
    </source>
</evidence>
<dbReference type="PROSITE" id="PS50949">
    <property type="entry name" value="HTH_GNTR"/>
    <property type="match status" value="1"/>
</dbReference>
<keyword evidence="3" id="KW-0805">Transcription regulation</keyword>
<proteinExistence type="inferred from homology"/>
<keyword evidence="7" id="KW-0808">Transferase</keyword>
<dbReference type="RefSeq" id="WP_052405573.1">
    <property type="nucleotide sequence ID" value="NZ_BBLU01000003.1"/>
</dbReference>
<keyword evidence="7" id="KW-0032">Aminotransferase</keyword>